<dbReference type="PROSITE" id="PS51885">
    <property type="entry name" value="NEPRILYSIN"/>
    <property type="match status" value="1"/>
</dbReference>
<dbReference type="GO" id="GO:0005886">
    <property type="term" value="C:plasma membrane"/>
    <property type="evidence" value="ECO:0007669"/>
    <property type="project" value="TreeGrafter"/>
</dbReference>
<dbReference type="InterPro" id="IPR000718">
    <property type="entry name" value="Peptidase_M13"/>
</dbReference>
<dbReference type="InterPro" id="IPR008753">
    <property type="entry name" value="Peptidase_M13_N"/>
</dbReference>
<dbReference type="Gene3D" id="3.40.390.10">
    <property type="entry name" value="Collagenase (Catalytic Domain)"/>
    <property type="match status" value="1"/>
</dbReference>
<evidence type="ECO:0000313" key="4">
    <source>
        <dbReference type="Proteomes" id="UP001196413"/>
    </source>
</evidence>
<dbReference type="Proteomes" id="UP001196413">
    <property type="component" value="Unassembled WGS sequence"/>
</dbReference>
<proteinExistence type="inferred from homology"/>
<evidence type="ECO:0000256" key="1">
    <source>
        <dbReference type="ARBA" id="ARBA00007357"/>
    </source>
</evidence>
<dbReference type="GO" id="GO:0004222">
    <property type="term" value="F:metalloendopeptidase activity"/>
    <property type="evidence" value="ECO:0007669"/>
    <property type="project" value="InterPro"/>
</dbReference>
<dbReference type="InterPro" id="IPR024079">
    <property type="entry name" value="MetalloPept_cat_dom_sf"/>
</dbReference>
<comment type="similarity">
    <text evidence="1">Belongs to the peptidase M13 family.</text>
</comment>
<dbReference type="Pfam" id="PF05649">
    <property type="entry name" value="Peptidase_M13_N"/>
    <property type="match status" value="2"/>
</dbReference>
<organism evidence="3 4">
    <name type="scientific">Parelaphostrongylus tenuis</name>
    <name type="common">Meningeal worm</name>
    <dbReference type="NCBI Taxonomy" id="148309"/>
    <lineage>
        <taxon>Eukaryota</taxon>
        <taxon>Metazoa</taxon>
        <taxon>Ecdysozoa</taxon>
        <taxon>Nematoda</taxon>
        <taxon>Chromadorea</taxon>
        <taxon>Rhabditida</taxon>
        <taxon>Rhabditina</taxon>
        <taxon>Rhabditomorpha</taxon>
        <taxon>Strongyloidea</taxon>
        <taxon>Metastrongylidae</taxon>
        <taxon>Parelaphostrongylus</taxon>
    </lineage>
</organism>
<comment type="caution">
    <text evidence="3">The sequence shown here is derived from an EMBL/GenBank/DDBJ whole genome shotgun (WGS) entry which is preliminary data.</text>
</comment>
<sequence>MLEGNKWNVDQFDFTTLLIDIASRGVDIFLTGYVTLDSRNVSRRLIEFDQGDLGLGDYTRDYYLDREQHGKKIAAYRQFLISMVQLFHIDASLPINERKIASDVDEIIGLETELAKILVPEEDRRNFTKMYNLRRFSDMQTLMPLVDWARYFHFVAPFVLNNYLANDPQILITEIDYMRRVTELIKSTDPRIVTNYAYLRYSSSWGGELGERFEDIYQNKQITKPYIPSGRTNCYLVREYISTDATHRVLDKLEYTVIPPVMTNIESFQFVKAMELLHAMYGRENKPPRWKICTTSTMNMLNYATGALYVKKAFNEVPIYILGYLDTWTTPSSLVVRALAQRNRTGLTALFASPEVSKNVTLEMINNLQDAFLGIMVENDWMDERTKVTAIDKARHMLRQIGYPDFILDDEKLDNYYDGLCVEESDSYSQMMAKVTRWGIDFQFKRLMKPVDRNEFDFNPAIVNAYYSSTSNSISEQAQAITTSF</sequence>
<dbReference type="PANTHER" id="PTHR11733:SF237">
    <property type="entry name" value="NEPRILYSIN-LIKE 4"/>
    <property type="match status" value="1"/>
</dbReference>
<dbReference type="AlphaFoldDB" id="A0AAD5MY26"/>
<dbReference type="GO" id="GO:0016485">
    <property type="term" value="P:protein processing"/>
    <property type="evidence" value="ECO:0007669"/>
    <property type="project" value="TreeGrafter"/>
</dbReference>
<dbReference type="PANTHER" id="PTHR11733">
    <property type="entry name" value="ZINC METALLOPROTEASE FAMILY M13 NEPRILYSIN-RELATED"/>
    <property type="match status" value="1"/>
</dbReference>
<dbReference type="EMBL" id="JAHQIW010002624">
    <property type="protein sequence ID" value="KAJ1355849.1"/>
    <property type="molecule type" value="Genomic_DNA"/>
</dbReference>
<accession>A0AAD5MY26</accession>
<evidence type="ECO:0000259" key="2">
    <source>
        <dbReference type="Pfam" id="PF05649"/>
    </source>
</evidence>
<feature type="domain" description="Peptidase M13 N-terminal" evidence="2">
    <location>
        <begin position="8"/>
        <end position="218"/>
    </location>
</feature>
<dbReference type="Gene3D" id="1.10.1380.10">
    <property type="entry name" value="Neutral endopeptidase , domain2"/>
    <property type="match status" value="2"/>
</dbReference>
<dbReference type="SUPFAM" id="SSF55486">
    <property type="entry name" value="Metalloproteases ('zincins'), catalytic domain"/>
    <property type="match status" value="2"/>
</dbReference>
<dbReference type="InterPro" id="IPR042089">
    <property type="entry name" value="Peptidase_M13_dom_2"/>
</dbReference>
<evidence type="ECO:0000313" key="3">
    <source>
        <dbReference type="EMBL" id="KAJ1355849.1"/>
    </source>
</evidence>
<gene>
    <name evidence="3" type="ORF">KIN20_013410</name>
</gene>
<reference evidence="3" key="1">
    <citation type="submission" date="2021-06" db="EMBL/GenBank/DDBJ databases">
        <title>Parelaphostrongylus tenuis whole genome reference sequence.</title>
        <authorList>
            <person name="Garwood T.J."/>
            <person name="Larsen P.A."/>
            <person name="Fountain-Jones N.M."/>
            <person name="Garbe J.R."/>
            <person name="Macchietto M.G."/>
            <person name="Kania S.A."/>
            <person name="Gerhold R.W."/>
            <person name="Richards J.E."/>
            <person name="Wolf T.M."/>
        </authorList>
    </citation>
    <scope>NUCLEOTIDE SEQUENCE</scope>
    <source>
        <strain evidence="3">MNPRO001-30</strain>
        <tissue evidence="3">Meninges</tissue>
    </source>
</reference>
<feature type="domain" description="Peptidase M13 N-terminal" evidence="2">
    <location>
        <begin position="354"/>
        <end position="404"/>
    </location>
</feature>
<name>A0AAD5MY26_PARTN</name>
<protein>
    <recommendedName>
        <fullName evidence="2">Peptidase M13 N-terminal domain-containing protein</fullName>
    </recommendedName>
</protein>
<keyword evidence="4" id="KW-1185">Reference proteome</keyword>
<dbReference type="CDD" id="cd08662">
    <property type="entry name" value="M13"/>
    <property type="match status" value="1"/>
</dbReference>